<dbReference type="GO" id="GO:0030170">
    <property type="term" value="F:pyridoxal phosphate binding"/>
    <property type="evidence" value="ECO:0007669"/>
    <property type="project" value="UniProtKB-UniRule"/>
</dbReference>
<sequence length="237" mass="26653">MTEKLLTDVEYNYKYIDERIAEAAEKSGRKREDITFLAATKMVEPEVINHAISLGLDHIGENKVQELLSKYDKYNLDNCSLQFIGHLQTNKVRQIIDKVDLIQSVDSIKLAGEISKQALKINRKCDVLVEVNIGREENKSGVMPEQLEELLCQIAELDGVSVKGLMAIPPICESSQKISEFFNKMHNIFIDISQKKLDNICMNILSMGMSADYYEAILAGANMVRVGSALFGARNYT</sequence>
<proteinExistence type="inferred from homology"/>
<comment type="function">
    <text evidence="2">Pyridoxal 5'-phosphate (PLP)-binding protein, which is involved in PLP homeostasis.</text>
</comment>
<keyword evidence="1 2" id="KW-0663">Pyridoxal phosphate</keyword>
<evidence type="ECO:0000256" key="1">
    <source>
        <dbReference type="ARBA" id="ARBA00022898"/>
    </source>
</evidence>
<evidence type="ECO:0000256" key="3">
    <source>
        <dbReference type="PIRSR" id="PIRSR004848-1"/>
    </source>
</evidence>
<dbReference type="InterPro" id="IPR001608">
    <property type="entry name" value="Ala_racemase_N"/>
</dbReference>
<dbReference type="EMBL" id="NNSR01000072">
    <property type="protein sequence ID" value="PKD27296.1"/>
    <property type="molecule type" value="Genomic_DNA"/>
</dbReference>
<gene>
    <name evidence="6" type="ORF">RBATCC27255_01685</name>
</gene>
<dbReference type="HAMAP" id="MF_02087">
    <property type="entry name" value="PLP_homeostasis"/>
    <property type="match status" value="1"/>
</dbReference>
<dbReference type="AlphaFoldDB" id="A0A2N0UJY3"/>
<feature type="domain" description="Alanine racemase N-terminal" evidence="5">
    <location>
        <begin position="47"/>
        <end position="234"/>
    </location>
</feature>
<dbReference type="SUPFAM" id="SSF51419">
    <property type="entry name" value="PLP-binding barrel"/>
    <property type="match status" value="1"/>
</dbReference>
<dbReference type="Pfam" id="PF01168">
    <property type="entry name" value="Ala_racemase_N"/>
    <property type="match status" value="1"/>
</dbReference>
<name>A0A2N0UJY3_9FIRM</name>
<evidence type="ECO:0000256" key="4">
    <source>
        <dbReference type="RuleBase" id="RU004514"/>
    </source>
</evidence>
<evidence type="ECO:0000259" key="5">
    <source>
        <dbReference type="Pfam" id="PF01168"/>
    </source>
</evidence>
<dbReference type="CDD" id="cd00635">
    <property type="entry name" value="PLPDE_III_YBL036c_like"/>
    <property type="match status" value="1"/>
</dbReference>
<protein>
    <recommendedName>
        <fullName evidence="2">Pyridoxal phosphate homeostasis protein</fullName>
        <shortName evidence="2">PLP homeostasis protein</shortName>
    </recommendedName>
</protein>
<accession>A0A2N0UJY3</accession>
<evidence type="ECO:0000313" key="7">
    <source>
        <dbReference type="Proteomes" id="UP000233425"/>
    </source>
</evidence>
<keyword evidence="7" id="KW-1185">Reference proteome</keyword>
<dbReference type="PANTHER" id="PTHR10146">
    <property type="entry name" value="PROLINE SYNTHETASE CO-TRANSCRIBED BACTERIAL HOMOLOG PROTEIN"/>
    <property type="match status" value="1"/>
</dbReference>
<reference evidence="6" key="1">
    <citation type="journal article" date="2018" name="Environ. Microbiol.">
        <title>Sporulation capability and amylosome conservation among diverse human colonic and rumen isolates of the keystone starch-degrader Ruminococcus bromii.</title>
        <authorList>
            <person name="Mukhopadhya I."/>
            <person name="Morais S."/>
            <person name="Laverde-Gomez J."/>
            <person name="Sheridan P.O."/>
            <person name="Walker A.W."/>
            <person name="Kelly W."/>
            <person name="Klieve A.V."/>
            <person name="Ouwerkerk D."/>
            <person name="Duncan S.H."/>
            <person name="Louis P."/>
            <person name="Koropatkin N."/>
            <person name="Cockburn D."/>
            <person name="Kibler R."/>
            <person name="Cooper P.J."/>
            <person name="Sandoval C."/>
            <person name="Crost E."/>
            <person name="Juge N."/>
            <person name="Bayer E.A."/>
            <person name="Flint H.J."/>
        </authorList>
    </citation>
    <scope>NUCLEOTIDE SEQUENCE [LARGE SCALE GENOMIC DNA]</scope>
    <source>
        <strain evidence="6">ATCC 27255</strain>
    </source>
</reference>
<comment type="similarity">
    <text evidence="2 4">Belongs to the pyridoxal phosphate-binding protein YggS/PROSC family.</text>
</comment>
<dbReference type="RefSeq" id="WP_101029608.1">
    <property type="nucleotide sequence ID" value="NZ_CABMMZ010000072.1"/>
</dbReference>
<dbReference type="FunFam" id="3.20.20.10:FF:000018">
    <property type="entry name" value="Pyridoxal phosphate homeostasis protein"/>
    <property type="match status" value="1"/>
</dbReference>
<dbReference type="NCBIfam" id="TIGR00044">
    <property type="entry name" value="YggS family pyridoxal phosphate-dependent enzyme"/>
    <property type="match status" value="1"/>
</dbReference>
<evidence type="ECO:0000313" key="6">
    <source>
        <dbReference type="EMBL" id="PKD27296.1"/>
    </source>
</evidence>
<dbReference type="Gene3D" id="3.20.20.10">
    <property type="entry name" value="Alanine racemase"/>
    <property type="match status" value="1"/>
</dbReference>
<dbReference type="InterPro" id="IPR029066">
    <property type="entry name" value="PLP-binding_barrel"/>
</dbReference>
<dbReference type="InterPro" id="IPR011078">
    <property type="entry name" value="PyrdxlP_homeostasis"/>
</dbReference>
<comment type="cofactor">
    <cofactor evidence="3">
        <name>pyridoxal 5'-phosphate</name>
        <dbReference type="ChEBI" id="CHEBI:597326"/>
    </cofactor>
</comment>
<organism evidence="6 7">
    <name type="scientific">Ruminococcus bromii</name>
    <dbReference type="NCBI Taxonomy" id="40518"/>
    <lineage>
        <taxon>Bacteria</taxon>
        <taxon>Bacillati</taxon>
        <taxon>Bacillota</taxon>
        <taxon>Clostridia</taxon>
        <taxon>Eubacteriales</taxon>
        <taxon>Oscillospiraceae</taxon>
        <taxon>Ruminococcus</taxon>
    </lineage>
</organism>
<feature type="modified residue" description="N6-(pyridoxal phosphate)lysine" evidence="2 3">
    <location>
        <position position="41"/>
    </location>
</feature>
<dbReference type="PANTHER" id="PTHR10146:SF14">
    <property type="entry name" value="PYRIDOXAL PHOSPHATE HOMEOSTASIS PROTEIN"/>
    <property type="match status" value="1"/>
</dbReference>
<dbReference type="Proteomes" id="UP000233425">
    <property type="component" value="Unassembled WGS sequence"/>
</dbReference>
<comment type="caution">
    <text evidence="6">The sequence shown here is derived from an EMBL/GenBank/DDBJ whole genome shotgun (WGS) entry which is preliminary data.</text>
</comment>
<dbReference type="PIRSF" id="PIRSF004848">
    <property type="entry name" value="YBL036c_PLPDEIII"/>
    <property type="match status" value="1"/>
</dbReference>
<evidence type="ECO:0000256" key="2">
    <source>
        <dbReference type="HAMAP-Rule" id="MF_02087"/>
    </source>
</evidence>